<dbReference type="InterPro" id="IPR031475">
    <property type="entry name" value="NBD_C"/>
</dbReference>
<organism evidence="15 16">
    <name type="scientific">Limibacillus halophilus</name>
    <dbReference type="NCBI Taxonomy" id="1579333"/>
    <lineage>
        <taxon>Bacteria</taxon>
        <taxon>Pseudomonadati</taxon>
        <taxon>Pseudomonadota</taxon>
        <taxon>Alphaproteobacteria</taxon>
        <taxon>Rhodospirillales</taxon>
        <taxon>Rhodovibrionaceae</taxon>
        <taxon>Limibacillus</taxon>
    </lineage>
</organism>
<name>A0A839SQP2_9PROT</name>
<evidence type="ECO:0000256" key="1">
    <source>
        <dbReference type="ARBA" id="ARBA00005715"/>
    </source>
</evidence>
<evidence type="ECO:0000256" key="12">
    <source>
        <dbReference type="ARBA" id="ARBA00041377"/>
    </source>
</evidence>
<proteinExistence type="inferred from homology"/>
<keyword evidence="2" id="KW-0808">Transferase</keyword>
<evidence type="ECO:0000256" key="6">
    <source>
        <dbReference type="ARBA" id="ARBA00023277"/>
    </source>
</evidence>
<evidence type="ECO:0000256" key="9">
    <source>
        <dbReference type="ARBA" id="ARBA00037335"/>
    </source>
</evidence>
<comment type="function">
    <text evidence="9">Catalyzes the ATP-dependent phosphorylation of 3-oxo-tetronate to 3-oxo-tetronate 4-phosphate.</text>
</comment>
<dbReference type="Pfam" id="PF07005">
    <property type="entry name" value="SBD_N"/>
    <property type="match status" value="1"/>
</dbReference>
<comment type="caution">
    <text evidence="15">The sequence shown here is derived from an EMBL/GenBank/DDBJ whole genome shotgun (WGS) entry which is preliminary data.</text>
</comment>
<dbReference type="NCBIfam" id="NF043035">
    <property type="entry name" value="OxoTetrKin"/>
    <property type="match status" value="1"/>
</dbReference>
<evidence type="ECO:0000256" key="5">
    <source>
        <dbReference type="ARBA" id="ARBA00022840"/>
    </source>
</evidence>
<dbReference type="Gene3D" id="3.40.980.20">
    <property type="entry name" value="Four-carbon acid sugar kinase, nucleotide binding domain"/>
    <property type="match status" value="1"/>
</dbReference>
<keyword evidence="3" id="KW-0547">Nucleotide-binding</keyword>
<dbReference type="Gene3D" id="3.40.50.10840">
    <property type="entry name" value="Putative sugar-binding, N-terminal domain"/>
    <property type="match status" value="1"/>
</dbReference>
<evidence type="ECO:0000256" key="11">
    <source>
        <dbReference type="ARBA" id="ARBA00039461"/>
    </source>
</evidence>
<keyword evidence="5" id="KW-0067">ATP-binding</keyword>
<dbReference type="InterPro" id="IPR010737">
    <property type="entry name" value="4-carb_acid_sugar_kinase_N"/>
</dbReference>
<evidence type="ECO:0000259" key="13">
    <source>
        <dbReference type="Pfam" id="PF07005"/>
    </source>
</evidence>
<dbReference type="InterPro" id="IPR042213">
    <property type="entry name" value="NBD_C_sf"/>
</dbReference>
<dbReference type="AlphaFoldDB" id="A0A839SQP2"/>
<gene>
    <name evidence="15" type="ORF">FHR98_000840</name>
</gene>
<feature type="domain" description="Four-carbon acid sugar kinase nucleotide binding" evidence="14">
    <location>
        <begin position="258"/>
        <end position="414"/>
    </location>
</feature>
<comment type="catalytic activity">
    <reaction evidence="8">
        <text>3-dehydro-D-erythronate + ATP = 3-dehydro-4-O-phospho-D-erythronate + ADP + H(+)</text>
        <dbReference type="Rhea" id="RHEA:52556"/>
        <dbReference type="ChEBI" id="CHEBI:15378"/>
        <dbReference type="ChEBI" id="CHEBI:30616"/>
        <dbReference type="ChEBI" id="CHEBI:57958"/>
        <dbReference type="ChEBI" id="CHEBI:136593"/>
        <dbReference type="ChEBI" id="CHEBI:456216"/>
        <dbReference type="EC" id="2.7.1.217"/>
    </reaction>
</comment>
<protein>
    <recommendedName>
        <fullName evidence="11">3-oxo-tetronate kinase</fullName>
        <ecNumber evidence="10">2.7.1.217</ecNumber>
    </recommendedName>
    <alternativeName>
        <fullName evidence="12">3-dehydrotetronate 4-kinase</fullName>
    </alternativeName>
</protein>
<feature type="domain" description="Four-carbon acid sugar kinase N-terminal" evidence="13">
    <location>
        <begin position="5"/>
        <end position="232"/>
    </location>
</feature>
<keyword evidence="4" id="KW-0418">Kinase</keyword>
<evidence type="ECO:0000256" key="10">
    <source>
        <dbReference type="ARBA" id="ARBA00039095"/>
    </source>
</evidence>
<evidence type="ECO:0000256" key="3">
    <source>
        <dbReference type="ARBA" id="ARBA00022741"/>
    </source>
</evidence>
<dbReference type="InterPro" id="IPR050007">
    <property type="entry name" value="OtnK"/>
</dbReference>
<dbReference type="SUPFAM" id="SSF142764">
    <property type="entry name" value="YgbK-like"/>
    <property type="match status" value="1"/>
</dbReference>
<dbReference type="EC" id="2.7.1.217" evidence="10"/>
<dbReference type="Pfam" id="PF17042">
    <property type="entry name" value="NBD_C"/>
    <property type="match status" value="1"/>
</dbReference>
<dbReference type="RefSeq" id="WP_183415380.1">
    <property type="nucleotide sequence ID" value="NZ_JACHXA010000002.1"/>
</dbReference>
<reference evidence="15 16" key="1">
    <citation type="submission" date="2020-08" db="EMBL/GenBank/DDBJ databases">
        <title>Genomic Encyclopedia of Type Strains, Phase III (KMG-III): the genomes of soil and plant-associated and newly described type strains.</title>
        <authorList>
            <person name="Whitman W."/>
        </authorList>
    </citation>
    <scope>NUCLEOTIDE SEQUENCE [LARGE SCALE GENOMIC DNA]</scope>
    <source>
        <strain evidence="15 16">CECT 8803</strain>
    </source>
</reference>
<dbReference type="GO" id="GO:0016301">
    <property type="term" value="F:kinase activity"/>
    <property type="evidence" value="ECO:0007669"/>
    <property type="project" value="UniProtKB-KW"/>
</dbReference>
<sequence>MPLLLGCIADDFTGATDLANTLVKSGMRTVQINGLPGPDSAAPADAEAIVVALKSRTQPAEQAVADSLAAQTWLTAGGARQILFKYCSTFDSTPLGNIGPVAEALMDRLDADFTTFCPVFPGAGRTLYQGHLFIWDTLLSESSMRNHPLTPMTDANLVRFLQLQTKRKVGLLAHQTVRAGSKAVRDTLRELRQQGIEFIICDALTDEDLITLGHAQAGCRLLTGGSGIAMGLADNFRAAGLSLPDSTSSLPAVSGPQAILSGSCSEATLGQLQYVSGRYPFFRIDPLALARGQELVGRALNWAEDKLGDVPIVFAASAEPATVKAAQEKLGRMEAGELVEKALGKIAQGLVERGLRRLVVAGGETSGAVVSALGLKALRIGPEIAPGVPATVSLTDPPLAVALKSGNFGGPNFFEKAFEVMP</sequence>
<keyword evidence="6" id="KW-0119">Carbohydrate metabolism</keyword>
<dbReference type="EMBL" id="JACHXA010000002">
    <property type="protein sequence ID" value="MBB3064568.1"/>
    <property type="molecule type" value="Genomic_DNA"/>
</dbReference>
<evidence type="ECO:0000256" key="7">
    <source>
        <dbReference type="ARBA" id="ARBA00035898"/>
    </source>
</evidence>
<dbReference type="GO" id="GO:0005524">
    <property type="term" value="F:ATP binding"/>
    <property type="evidence" value="ECO:0007669"/>
    <property type="project" value="UniProtKB-KW"/>
</dbReference>
<keyword evidence="16" id="KW-1185">Reference proteome</keyword>
<evidence type="ECO:0000256" key="2">
    <source>
        <dbReference type="ARBA" id="ARBA00022679"/>
    </source>
</evidence>
<evidence type="ECO:0000313" key="15">
    <source>
        <dbReference type="EMBL" id="MBB3064568.1"/>
    </source>
</evidence>
<dbReference type="Proteomes" id="UP000581135">
    <property type="component" value="Unassembled WGS sequence"/>
</dbReference>
<comment type="catalytic activity">
    <reaction evidence="7">
        <text>3-dehydro-L-erythronate + ATP = 3-dehydro-4-O-phospho-L-erythronate + ADP + H(+)</text>
        <dbReference type="Rhea" id="RHEA:52552"/>
        <dbReference type="ChEBI" id="CHEBI:15378"/>
        <dbReference type="ChEBI" id="CHEBI:30616"/>
        <dbReference type="ChEBI" id="CHEBI:136592"/>
        <dbReference type="ChEBI" id="CHEBI:136670"/>
        <dbReference type="ChEBI" id="CHEBI:456216"/>
        <dbReference type="EC" id="2.7.1.217"/>
    </reaction>
</comment>
<accession>A0A839SQP2</accession>
<evidence type="ECO:0000313" key="16">
    <source>
        <dbReference type="Proteomes" id="UP000581135"/>
    </source>
</evidence>
<evidence type="ECO:0000256" key="8">
    <source>
        <dbReference type="ARBA" id="ARBA00036346"/>
    </source>
</evidence>
<dbReference type="InterPro" id="IPR037051">
    <property type="entry name" value="4-carb_acid_sugar_kinase_N_sf"/>
</dbReference>
<comment type="similarity">
    <text evidence="1">Belongs to the four-carbon acid sugar kinase family.</text>
</comment>
<evidence type="ECO:0000259" key="14">
    <source>
        <dbReference type="Pfam" id="PF17042"/>
    </source>
</evidence>
<evidence type="ECO:0000256" key="4">
    <source>
        <dbReference type="ARBA" id="ARBA00022777"/>
    </source>
</evidence>